<dbReference type="EMBL" id="JBBPBK010000013">
    <property type="protein sequence ID" value="KAK9272187.1"/>
    <property type="molecule type" value="Genomic_DNA"/>
</dbReference>
<evidence type="ECO:0000313" key="1">
    <source>
        <dbReference type="EMBL" id="KAK9272187.1"/>
    </source>
</evidence>
<reference evidence="1 2" key="1">
    <citation type="journal article" date="2024" name="Plant J.">
        <title>Genome sequences and population genomics reveal climatic adaptation and genomic divergence between two closely related sweetgum species.</title>
        <authorList>
            <person name="Xu W.Q."/>
            <person name="Ren C.Q."/>
            <person name="Zhang X.Y."/>
            <person name="Comes H.P."/>
            <person name="Liu X.H."/>
            <person name="Li Y.G."/>
            <person name="Kettle C.J."/>
            <person name="Jalonen R."/>
            <person name="Gaisberger H."/>
            <person name="Ma Y.Z."/>
            <person name="Qiu Y.X."/>
        </authorList>
    </citation>
    <scope>NUCLEOTIDE SEQUENCE [LARGE SCALE GENOMIC DNA]</scope>
    <source>
        <strain evidence="1">Hangzhou</strain>
    </source>
</reference>
<dbReference type="Proteomes" id="UP001415857">
    <property type="component" value="Unassembled WGS sequence"/>
</dbReference>
<accession>A0AAP0R6T5</accession>
<gene>
    <name evidence="1" type="ORF">L1049_002558</name>
</gene>
<organism evidence="1 2">
    <name type="scientific">Liquidambar formosana</name>
    <name type="common">Formosan gum</name>
    <dbReference type="NCBI Taxonomy" id="63359"/>
    <lineage>
        <taxon>Eukaryota</taxon>
        <taxon>Viridiplantae</taxon>
        <taxon>Streptophyta</taxon>
        <taxon>Embryophyta</taxon>
        <taxon>Tracheophyta</taxon>
        <taxon>Spermatophyta</taxon>
        <taxon>Magnoliopsida</taxon>
        <taxon>eudicotyledons</taxon>
        <taxon>Gunneridae</taxon>
        <taxon>Pentapetalae</taxon>
        <taxon>Saxifragales</taxon>
        <taxon>Altingiaceae</taxon>
        <taxon>Liquidambar</taxon>
    </lineage>
</organism>
<dbReference type="PANTHER" id="PTHR47264:SF3">
    <property type="entry name" value="SYNAPTOTAGMIN-5 ISOFORM X1"/>
    <property type="match status" value="1"/>
</dbReference>
<name>A0AAP0R6T5_LIQFO</name>
<proteinExistence type="predicted"/>
<keyword evidence="2" id="KW-1185">Reference proteome</keyword>
<evidence type="ECO:0000313" key="2">
    <source>
        <dbReference type="Proteomes" id="UP001415857"/>
    </source>
</evidence>
<comment type="caution">
    <text evidence="1">The sequence shown here is derived from an EMBL/GenBank/DDBJ whole genome shotgun (WGS) entry which is preliminary data.</text>
</comment>
<protein>
    <submittedName>
        <fullName evidence="1">Uncharacterized protein</fullName>
    </submittedName>
</protein>
<dbReference type="AlphaFoldDB" id="A0AAP0R6T5"/>
<dbReference type="PANTHER" id="PTHR47264">
    <property type="entry name" value="OS01G0128800 PROTEIN"/>
    <property type="match status" value="1"/>
</dbReference>
<sequence length="137" mass="15779">MEHHFWTIYKCPMKIYDCISEKRFRHRKSRLIERIEVQEFSIGCCPPSLGLHGTRWSTSGDQRILHMGFDWDTNDLSIILLAKLAKPLVGTARIVINNIHIKGDVFQDLKRGFRVLVGQLGSELCCLYSCFVHGIFG</sequence>